<keyword evidence="4" id="KW-0812">Transmembrane</keyword>
<dbReference type="GO" id="GO:0016301">
    <property type="term" value="F:kinase activity"/>
    <property type="evidence" value="ECO:0007669"/>
    <property type="project" value="UniProtKB-KW"/>
</dbReference>
<dbReference type="SMART" id="SM00388">
    <property type="entry name" value="HisKA"/>
    <property type="match status" value="1"/>
</dbReference>
<keyword evidence="6" id="KW-0808">Transferase</keyword>
<reference evidence="6" key="1">
    <citation type="submission" date="2022-03" db="EMBL/GenBank/DDBJ databases">
        <authorList>
            <person name="Woo C.Y."/>
        </authorList>
    </citation>
    <scope>NUCLEOTIDE SEQUENCE</scope>
    <source>
        <strain evidence="6">CYS-01</strain>
    </source>
</reference>
<keyword evidence="6" id="KW-0418">Kinase</keyword>
<organism evidence="6 7">
    <name type="scientific">Pedobacter montanisoli</name>
    <dbReference type="NCBI Taxonomy" id="2923277"/>
    <lineage>
        <taxon>Bacteria</taxon>
        <taxon>Pseudomonadati</taxon>
        <taxon>Bacteroidota</taxon>
        <taxon>Sphingobacteriia</taxon>
        <taxon>Sphingobacteriales</taxon>
        <taxon>Sphingobacteriaceae</taxon>
        <taxon>Pedobacter</taxon>
    </lineage>
</organism>
<dbReference type="CDD" id="cd00082">
    <property type="entry name" value="HisKA"/>
    <property type="match status" value="1"/>
</dbReference>
<dbReference type="EC" id="2.7.13.3" evidence="2"/>
<accession>A0ABS9ZX78</accession>
<dbReference type="PANTHER" id="PTHR43547:SF2">
    <property type="entry name" value="HYBRID SIGNAL TRANSDUCTION HISTIDINE KINASE C"/>
    <property type="match status" value="1"/>
</dbReference>
<dbReference type="Pfam" id="PF02518">
    <property type="entry name" value="HATPase_c"/>
    <property type="match status" value="1"/>
</dbReference>
<dbReference type="SMART" id="SM00387">
    <property type="entry name" value="HATPase_c"/>
    <property type="match status" value="1"/>
</dbReference>
<dbReference type="InterPro" id="IPR036890">
    <property type="entry name" value="HATPase_C_sf"/>
</dbReference>
<dbReference type="SUPFAM" id="SSF55874">
    <property type="entry name" value="ATPase domain of HSP90 chaperone/DNA topoisomerase II/histidine kinase"/>
    <property type="match status" value="1"/>
</dbReference>
<name>A0ABS9ZX78_9SPHI</name>
<dbReference type="Proteomes" id="UP001165460">
    <property type="component" value="Unassembled WGS sequence"/>
</dbReference>
<evidence type="ECO:0000313" key="7">
    <source>
        <dbReference type="Proteomes" id="UP001165460"/>
    </source>
</evidence>
<dbReference type="PANTHER" id="PTHR43547">
    <property type="entry name" value="TWO-COMPONENT HISTIDINE KINASE"/>
    <property type="match status" value="1"/>
</dbReference>
<feature type="transmembrane region" description="Helical" evidence="4">
    <location>
        <begin position="124"/>
        <end position="142"/>
    </location>
</feature>
<dbReference type="PROSITE" id="PS50109">
    <property type="entry name" value="HIS_KIN"/>
    <property type="match status" value="1"/>
</dbReference>
<evidence type="ECO:0000313" key="6">
    <source>
        <dbReference type="EMBL" id="MCJ0742898.1"/>
    </source>
</evidence>
<evidence type="ECO:0000259" key="5">
    <source>
        <dbReference type="PROSITE" id="PS50109"/>
    </source>
</evidence>
<dbReference type="RefSeq" id="WP_243361772.1">
    <property type="nucleotide sequence ID" value="NZ_JALGBH010000002.1"/>
</dbReference>
<feature type="transmembrane region" description="Helical" evidence="4">
    <location>
        <begin position="173"/>
        <end position="190"/>
    </location>
</feature>
<keyword evidence="4" id="KW-0472">Membrane</keyword>
<protein>
    <recommendedName>
        <fullName evidence="2">histidine kinase</fullName>
        <ecNumber evidence="2">2.7.13.3</ecNumber>
    </recommendedName>
</protein>
<dbReference type="Gene3D" id="1.10.287.130">
    <property type="match status" value="1"/>
</dbReference>
<dbReference type="Gene3D" id="3.30.565.10">
    <property type="entry name" value="Histidine kinase-like ATPase, C-terminal domain"/>
    <property type="match status" value="1"/>
</dbReference>
<dbReference type="InterPro" id="IPR005467">
    <property type="entry name" value="His_kinase_dom"/>
</dbReference>
<keyword evidence="7" id="KW-1185">Reference proteome</keyword>
<dbReference type="InterPro" id="IPR003594">
    <property type="entry name" value="HATPase_dom"/>
</dbReference>
<evidence type="ECO:0000256" key="1">
    <source>
        <dbReference type="ARBA" id="ARBA00000085"/>
    </source>
</evidence>
<keyword evidence="3" id="KW-0597">Phosphoprotein</keyword>
<evidence type="ECO:0000256" key="2">
    <source>
        <dbReference type="ARBA" id="ARBA00012438"/>
    </source>
</evidence>
<dbReference type="InterPro" id="IPR003661">
    <property type="entry name" value="HisK_dim/P_dom"/>
</dbReference>
<feature type="transmembrane region" description="Helical" evidence="4">
    <location>
        <begin position="97"/>
        <end position="118"/>
    </location>
</feature>
<comment type="caution">
    <text evidence="6">The sequence shown here is derived from an EMBL/GenBank/DDBJ whole genome shotgun (WGS) entry which is preliminary data.</text>
</comment>
<feature type="transmembrane region" description="Helical" evidence="4">
    <location>
        <begin position="67"/>
        <end position="85"/>
    </location>
</feature>
<evidence type="ECO:0000256" key="4">
    <source>
        <dbReference type="SAM" id="Phobius"/>
    </source>
</evidence>
<dbReference type="PRINTS" id="PR00344">
    <property type="entry name" value="BCTRLSENSOR"/>
</dbReference>
<feature type="domain" description="Histidine kinase" evidence="5">
    <location>
        <begin position="227"/>
        <end position="434"/>
    </location>
</feature>
<keyword evidence="4" id="KW-1133">Transmembrane helix</keyword>
<gene>
    <name evidence="6" type="ORF">MMF97_09265</name>
</gene>
<dbReference type="Pfam" id="PF00512">
    <property type="entry name" value="HisKA"/>
    <property type="match status" value="1"/>
</dbReference>
<sequence length="434" mass="49211">MLSFILYKTPQKYFKAFDTHYSLINLKQVKVISACILVLALFARLIGVLFYAETSRIPNYDEYSLSNWIQLLGSGLFWSVSSYILNVQKNSLTQRKITVFLFILFQLLISLGISYTVSHHNTKNTLTMLLVGILVVSIFFVIELREIIFISIFLALAFIFAIVFPKIALEEKLINIIAGVTLSFILFCFSRHTYQSRSAHFIKIKELEEKNEEIALLNTQKTNILSFVAHDLRGPLNNIDALSSLMLLENEDNAEAKMIQSSASQAKNIINDLIEGIKQGDDDFKKEEISLNDLLQQIVKKWKINSDRLINFTLPEEETFIMANPSKLERVLDNLISNALKFSPKSTAIKVNLYQEENHAVVGIQDFGIGINQNMQNYIFDQFSKAGRKGLLGEKSIGLGLYISKQLIEKHGGSIQFTSEQNQGTTFTIKLPIA</sequence>
<comment type="catalytic activity">
    <reaction evidence="1">
        <text>ATP + protein L-histidine = ADP + protein N-phospho-L-histidine.</text>
        <dbReference type="EC" id="2.7.13.3"/>
    </reaction>
</comment>
<dbReference type="SUPFAM" id="SSF47384">
    <property type="entry name" value="Homodimeric domain of signal transducing histidine kinase"/>
    <property type="match status" value="1"/>
</dbReference>
<feature type="transmembrane region" description="Helical" evidence="4">
    <location>
        <begin position="31"/>
        <end position="52"/>
    </location>
</feature>
<dbReference type="InterPro" id="IPR036097">
    <property type="entry name" value="HisK_dim/P_sf"/>
</dbReference>
<dbReference type="CDD" id="cd00075">
    <property type="entry name" value="HATPase"/>
    <property type="match status" value="1"/>
</dbReference>
<feature type="transmembrane region" description="Helical" evidence="4">
    <location>
        <begin position="147"/>
        <end position="167"/>
    </location>
</feature>
<dbReference type="InterPro" id="IPR004358">
    <property type="entry name" value="Sig_transdc_His_kin-like_C"/>
</dbReference>
<proteinExistence type="predicted"/>
<evidence type="ECO:0000256" key="3">
    <source>
        <dbReference type="ARBA" id="ARBA00022553"/>
    </source>
</evidence>
<dbReference type="EMBL" id="JALGBH010000002">
    <property type="protein sequence ID" value="MCJ0742898.1"/>
    <property type="molecule type" value="Genomic_DNA"/>
</dbReference>